<dbReference type="AlphaFoldDB" id="A0A832WIM3"/>
<dbReference type="EMBL" id="DUJR01000013">
    <property type="protein sequence ID" value="HII59509.1"/>
    <property type="molecule type" value="Genomic_DNA"/>
</dbReference>
<comment type="caution">
    <text evidence="2">The sequence shown here is derived from an EMBL/GenBank/DDBJ whole genome shotgun (WGS) entry which is preliminary data.</text>
</comment>
<protein>
    <submittedName>
        <fullName evidence="2">Type II toxin-antitoxin system RelE/ParE family toxin</fullName>
    </submittedName>
</protein>
<keyword evidence="1" id="KW-1277">Toxin-antitoxin system</keyword>
<dbReference type="Proteomes" id="UP000645676">
    <property type="component" value="Unassembled WGS sequence"/>
</dbReference>
<dbReference type="SMR" id="A0A832WIM3"/>
<dbReference type="RefSeq" id="WP_010869563.1">
    <property type="nucleotide sequence ID" value="NC_000909.1"/>
</dbReference>
<proteinExistence type="predicted"/>
<dbReference type="PANTHER" id="PTHR38813">
    <property type="match status" value="1"/>
</dbReference>
<accession>A0A832WIM3</accession>
<reference evidence="2" key="1">
    <citation type="journal article" date="2020" name="bioRxiv">
        <title>A rank-normalized archaeal taxonomy based on genome phylogeny resolves widespread incomplete and uneven classifications.</title>
        <authorList>
            <person name="Rinke C."/>
            <person name="Chuvochina M."/>
            <person name="Mussig A.J."/>
            <person name="Chaumeil P.-A."/>
            <person name="Waite D.W."/>
            <person name="Whitman W.B."/>
            <person name="Parks D.H."/>
            <person name="Hugenholtz P."/>
        </authorList>
    </citation>
    <scope>NUCLEOTIDE SEQUENCE</scope>
    <source>
        <strain evidence="2">UBA8849</strain>
    </source>
</reference>
<evidence type="ECO:0000313" key="2">
    <source>
        <dbReference type="EMBL" id="HII59509.1"/>
    </source>
</evidence>
<dbReference type="InterPro" id="IPR007712">
    <property type="entry name" value="RelE/ParE_toxin"/>
</dbReference>
<dbReference type="Gene3D" id="3.30.2310.20">
    <property type="entry name" value="RelE-like"/>
    <property type="match status" value="1"/>
</dbReference>
<dbReference type="OMA" id="FRVQYVV"/>
<evidence type="ECO:0000256" key="1">
    <source>
        <dbReference type="ARBA" id="ARBA00022649"/>
    </source>
</evidence>
<name>A0A832WIM3_9EURY</name>
<gene>
    <name evidence="2" type="ORF">HA335_02840</name>
</gene>
<dbReference type="InterPro" id="IPR035093">
    <property type="entry name" value="RelE/ParE_toxin_dom_sf"/>
</dbReference>
<evidence type="ECO:0000313" key="3">
    <source>
        <dbReference type="Proteomes" id="UP000645676"/>
    </source>
</evidence>
<dbReference type="Pfam" id="PF05016">
    <property type="entry name" value="ParE_toxin"/>
    <property type="match status" value="1"/>
</dbReference>
<dbReference type="InterPro" id="IPR052747">
    <property type="entry name" value="TA_system_RelE_toxin"/>
</dbReference>
<organism evidence="2 3">
    <name type="scientific">Methanocaldococcus jannaschii</name>
    <dbReference type="NCBI Taxonomy" id="2190"/>
    <lineage>
        <taxon>Archaea</taxon>
        <taxon>Methanobacteriati</taxon>
        <taxon>Methanobacteriota</taxon>
        <taxon>Methanomada group</taxon>
        <taxon>Methanococci</taxon>
        <taxon>Methanococcales</taxon>
        <taxon>Methanocaldococcaceae</taxon>
        <taxon>Methanocaldococcus</taxon>
    </lineage>
</organism>
<dbReference type="PANTHER" id="PTHR38813:SF1">
    <property type="entry name" value="TOXIN RELE1-RELATED"/>
    <property type="match status" value="1"/>
</dbReference>
<sequence>MKFNVEIHKRVLKDLKDLPPSNLKKFKELIETLKTNPIPKEKFDIKRLKGSDEVYRVRIGKFRVQYVVLWDDRIIIIRKISRREGAYKNP</sequence>
<dbReference type="SUPFAM" id="SSF143011">
    <property type="entry name" value="RelE-like"/>
    <property type="match status" value="1"/>
</dbReference>